<keyword evidence="2" id="KW-0238">DNA-binding</keyword>
<dbReference type="PROSITE" id="PS01124">
    <property type="entry name" value="HTH_ARAC_FAMILY_2"/>
    <property type="match status" value="1"/>
</dbReference>
<protein>
    <submittedName>
        <fullName evidence="5">Helix-turn-helix domain-containing protein</fullName>
    </submittedName>
</protein>
<gene>
    <name evidence="5" type="ORF">WMO28_12785</name>
</gene>
<evidence type="ECO:0000313" key="6">
    <source>
        <dbReference type="Proteomes" id="UP001473063"/>
    </source>
</evidence>
<evidence type="ECO:0000256" key="3">
    <source>
        <dbReference type="ARBA" id="ARBA00023163"/>
    </source>
</evidence>
<dbReference type="PANTHER" id="PTHR43280:SF34">
    <property type="entry name" value="ARAC-FAMILY TRANSCRIPTIONAL REGULATOR"/>
    <property type="match status" value="1"/>
</dbReference>
<evidence type="ECO:0000256" key="1">
    <source>
        <dbReference type="ARBA" id="ARBA00023015"/>
    </source>
</evidence>
<reference evidence="5 6" key="1">
    <citation type="submission" date="2024-03" db="EMBL/GenBank/DDBJ databases">
        <title>Human intestinal bacterial collection.</title>
        <authorList>
            <person name="Pauvert C."/>
            <person name="Hitch T.C.A."/>
            <person name="Clavel T."/>
        </authorList>
    </citation>
    <scope>NUCLEOTIDE SEQUENCE [LARGE SCALE GENOMIC DNA]</scope>
    <source>
        <strain evidence="5 6">CLA-JM-H16</strain>
    </source>
</reference>
<dbReference type="Pfam" id="PF12833">
    <property type="entry name" value="HTH_18"/>
    <property type="match status" value="1"/>
</dbReference>
<dbReference type="InterPro" id="IPR018060">
    <property type="entry name" value="HTH_AraC"/>
</dbReference>
<dbReference type="SUPFAM" id="SSF46689">
    <property type="entry name" value="Homeodomain-like"/>
    <property type="match status" value="2"/>
</dbReference>
<dbReference type="EMBL" id="JBBMEJ010000016">
    <property type="protein sequence ID" value="MEQ2371786.1"/>
    <property type="molecule type" value="Genomic_DNA"/>
</dbReference>
<accession>A0ABV1BHV4</accession>
<dbReference type="SMART" id="SM00342">
    <property type="entry name" value="HTH_ARAC"/>
    <property type="match status" value="1"/>
</dbReference>
<proteinExistence type="predicted"/>
<dbReference type="InterPro" id="IPR009057">
    <property type="entry name" value="Homeodomain-like_sf"/>
</dbReference>
<evidence type="ECO:0000313" key="5">
    <source>
        <dbReference type="EMBL" id="MEQ2371786.1"/>
    </source>
</evidence>
<dbReference type="PANTHER" id="PTHR43280">
    <property type="entry name" value="ARAC-FAMILY TRANSCRIPTIONAL REGULATOR"/>
    <property type="match status" value="1"/>
</dbReference>
<dbReference type="Gene3D" id="1.10.10.60">
    <property type="entry name" value="Homeodomain-like"/>
    <property type="match status" value="2"/>
</dbReference>
<name>A0ABV1BHV4_9FIRM</name>
<feature type="domain" description="HTH araC/xylS-type" evidence="4">
    <location>
        <begin position="151"/>
        <end position="249"/>
    </location>
</feature>
<keyword evidence="3" id="KW-0804">Transcription</keyword>
<keyword evidence="1" id="KW-0805">Transcription regulation</keyword>
<keyword evidence="6" id="KW-1185">Reference proteome</keyword>
<dbReference type="RefSeq" id="WP_349057194.1">
    <property type="nucleotide sequence ID" value="NZ_JBBMEJ010000016.1"/>
</dbReference>
<evidence type="ECO:0000259" key="4">
    <source>
        <dbReference type="PROSITE" id="PS01124"/>
    </source>
</evidence>
<dbReference type="Proteomes" id="UP001473063">
    <property type="component" value="Unassembled WGS sequence"/>
</dbReference>
<evidence type="ECO:0000256" key="2">
    <source>
        <dbReference type="ARBA" id="ARBA00023125"/>
    </source>
</evidence>
<sequence length="257" mass="29440">MKEKKLEKKETEALLAVNRGEDTLFQRRENLQGHGSYAKERMQYEAIRNGQVERIRSVIQQEPDGIPGILSKDQLRNSKNMFIAGITLDTRAAIEGGVPEETAYSLSDGYIQTVEECADQVAVKELTMQAALRFAREVRKYGRPHYSRAIDRAVKYIHLHLHNPITLEDVGRAAGISACYLSRLFRQETGTSIVDYIQKERIEAARSMLSYSEYTASQIGEYLCFANQSYFIQIFKKFTGTTPAKYRKYMVSGRNWE</sequence>
<organism evidence="5 6">
    <name type="scientific">Blautia aquisgranensis</name>
    <dbReference type="NCBI Taxonomy" id="3133153"/>
    <lineage>
        <taxon>Bacteria</taxon>
        <taxon>Bacillati</taxon>
        <taxon>Bacillota</taxon>
        <taxon>Clostridia</taxon>
        <taxon>Lachnospirales</taxon>
        <taxon>Lachnospiraceae</taxon>
        <taxon>Blautia</taxon>
    </lineage>
</organism>
<comment type="caution">
    <text evidence="5">The sequence shown here is derived from an EMBL/GenBank/DDBJ whole genome shotgun (WGS) entry which is preliminary data.</text>
</comment>